<evidence type="ECO:0000313" key="1">
    <source>
        <dbReference type="EMBL" id="OIW19168.1"/>
    </source>
</evidence>
<organism evidence="1 2">
    <name type="scientific">Lupinus angustifolius</name>
    <name type="common">Narrow-leaved blue lupine</name>
    <dbReference type="NCBI Taxonomy" id="3871"/>
    <lineage>
        <taxon>Eukaryota</taxon>
        <taxon>Viridiplantae</taxon>
        <taxon>Streptophyta</taxon>
        <taxon>Embryophyta</taxon>
        <taxon>Tracheophyta</taxon>
        <taxon>Spermatophyta</taxon>
        <taxon>Magnoliopsida</taxon>
        <taxon>eudicotyledons</taxon>
        <taxon>Gunneridae</taxon>
        <taxon>Pentapetalae</taxon>
        <taxon>rosids</taxon>
        <taxon>fabids</taxon>
        <taxon>Fabales</taxon>
        <taxon>Fabaceae</taxon>
        <taxon>Papilionoideae</taxon>
        <taxon>50 kb inversion clade</taxon>
        <taxon>genistoids sensu lato</taxon>
        <taxon>core genistoids</taxon>
        <taxon>Genisteae</taxon>
        <taxon>Lupinus</taxon>
    </lineage>
</organism>
<reference evidence="1 2" key="1">
    <citation type="journal article" date="2017" name="Plant Biotechnol. J.">
        <title>A comprehensive draft genome sequence for lupin (Lupinus angustifolius), an emerging health food: insights into plant-microbe interactions and legume evolution.</title>
        <authorList>
            <person name="Hane J.K."/>
            <person name="Ming Y."/>
            <person name="Kamphuis L.G."/>
            <person name="Nelson M.N."/>
            <person name="Garg G."/>
            <person name="Atkins C.A."/>
            <person name="Bayer P.E."/>
            <person name="Bravo A."/>
            <person name="Bringans S."/>
            <person name="Cannon S."/>
            <person name="Edwards D."/>
            <person name="Foley R."/>
            <person name="Gao L.L."/>
            <person name="Harrison M.J."/>
            <person name="Huang W."/>
            <person name="Hurgobin B."/>
            <person name="Li S."/>
            <person name="Liu C.W."/>
            <person name="McGrath A."/>
            <person name="Morahan G."/>
            <person name="Murray J."/>
            <person name="Weller J."/>
            <person name="Jian J."/>
            <person name="Singh K.B."/>
        </authorList>
    </citation>
    <scope>NUCLEOTIDE SEQUENCE [LARGE SCALE GENOMIC DNA]</scope>
    <source>
        <strain evidence="2">cv. Tanjil</strain>
        <tissue evidence="1">Whole plant</tissue>
    </source>
</reference>
<dbReference type="PANTHER" id="PTHR45693">
    <property type="entry name" value="TRANSCRIPTION FACTOR TGA9"/>
    <property type="match status" value="1"/>
</dbReference>
<dbReference type="STRING" id="3871.A0A1J7IK44"/>
<dbReference type="PANTHER" id="PTHR45693:SF7">
    <property type="entry name" value="TRANSCRIPTION FACTOR TGA7"/>
    <property type="match status" value="1"/>
</dbReference>
<protein>
    <submittedName>
        <fullName evidence="1">Uncharacterized protein</fullName>
    </submittedName>
</protein>
<feature type="non-terminal residue" evidence="1">
    <location>
        <position position="1"/>
    </location>
</feature>
<dbReference type="EMBL" id="CM007361">
    <property type="protein sequence ID" value="OIW19168.1"/>
    <property type="molecule type" value="Genomic_DNA"/>
</dbReference>
<sequence length="51" mass="5686">LQIIVPQLEPLNDQQMASIHNIFLSSQQAEDATSQGLDKLQQSMVHNIVVD</sequence>
<name>A0A1J7IK44_LUPAN</name>
<accession>A0A1J7IK44</accession>
<dbReference type="Proteomes" id="UP000188354">
    <property type="component" value="Chromosome LG01"/>
</dbReference>
<keyword evidence="2" id="KW-1185">Reference proteome</keyword>
<proteinExistence type="predicted"/>
<gene>
    <name evidence="1" type="ORF">TanjilG_13950</name>
</gene>
<evidence type="ECO:0000313" key="2">
    <source>
        <dbReference type="Proteomes" id="UP000188354"/>
    </source>
</evidence>
<dbReference type="AlphaFoldDB" id="A0A1J7IK44"/>